<accession>A0AAD3RX63</accession>
<dbReference type="PANTHER" id="PTHR34964:SF1">
    <property type="entry name" value="MEMBRANE LIPOPROTEIN"/>
    <property type="match status" value="1"/>
</dbReference>
<keyword evidence="2" id="KW-0812">Transmembrane</keyword>
<evidence type="ECO:0000313" key="4">
    <source>
        <dbReference type="Proteomes" id="UP001279734"/>
    </source>
</evidence>
<gene>
    <name evidence="3" type="ORF">Nepgr_001663</name>
</gene>
<keyword evidence="2" id="KW-0472">Membrane</keyword>
<sequence length="170" mass="18473">MPVVNQRVASCYIWLISCVLFICIVVGGAFLFLYLFRPEFESPSWYPTAGIILVGLPWLFWFLTCLYRILSRTFGFRMVCWGMNYGGSQDRGASTGVDGFSGSGGDGGSVVNEAARVDSPQNGDSARRVHFGGAVVVNEEEGRASEGNKSSSTSSNSREIEMPLKLSMAS</sequence>
<dbReference type="EMBL" id="BSYO01000001">
    <property type="protein sequence ID" value="GMG99823.1"/>
    <property type="molecule type" value="Genomic_DNA"/>
</dbReference>
<name>A0AAD3RX63_NEPGR</name>
<proteinExistence type="predicted"/>
<dbReference type="PANTHER" id="PTHR34964">
    <property type="entry name" value="MEMBRANE LIPOPROTEIN-RELATED"/>
    <property type="match status" value="1"/>
</dbReference>
<evidence type="ECO:0000256" key="1">
    <source>
        <dbReference type="SAM" id="MobiDB-lite"/>
    </source>
</evidence>
<comment type="caution">
    <text evidence="3">The sequence shown here is derived from an EMBL/GenBank/DDBJ whole genome shotgun (WGS) entry which is preliminary data.</text>
</comment>
<feature type="region of interest" description="Disordered" evidence="1">
    <location>
        <begin position="136"/>
        <end position="170"/>
    </location>
</feature>
<keyword evidence="2" id="KW-1133">Transmembrane helix</keyword>
<feature type="transmembrane region" description="Helical" evidence="2">
    <location>
        <begin position="12"/>
        <end position="36"/>
    </location>
</feature>
<dbReference type="Proteomes" id="UP001279734">
    <property type="component" value="Unassembled WGS sequence"/>
</dbReference>
<evidence type="ECO:0000313" key="3">
    <source>
        <dbReference type="EMBL" id="GMG99823.1"/>
    </source>
</evidence>
<feature type="transmembrane region" description="Helical" evidence="2">
    <location>
        <begin position="48"/>
        <end position="70"/>
    </location>
</feature>
<organism evidence="3 4">
    <name type="scientific">Nepenthes gracilis</name>
    <name type="common">Slender pitcher plant</name>
    <dbReference type="NCBI Taxonomy" id="150966"/>
    <lineage>
        <taxon>Eukaryota</taxon>
        <taxon>Viridiplantae</taxon>
        <taxon>Streptophyta</taxon>
        <taxon>Embryophyta</taxon>
        <taxon>Tracheophyta</taxon>
        <taxon>Spermatophyta</taxon>
        <taxon>Magnoliopsida</taxon>
        <taxon>eudicotyledons</taxon>
        <taxon>Gunneridae</taxon>
        <taxon>Pentapetalae</taxon>
        <taxon>Caryophyllales</taxon>
        <taxon>Nepenthaceae</taxon>
        <taxon>Nepenthes</taxon>
    </lineage>
</organism>
<dbReference type="AlphaFoldDB" id="A0AAD3RX63"/>
<reference evidence="3" key="1">
    <citation type="submission" date="2023-05" db="EMBL/GenBank/DDBJ databases">
        <title>Nepenthes gracilis genome sequencing.</title>
        <authorList>
            <person name="Fukushima K."/>
        </authorList>
    </citation>
    <scope>NUCLEOTIDE SEQUENCE</scope>
    <source>
        <strain evidence="3">SING2019-196</strain>
    </source>
</reference>
<keyword evidence="4" id="KW-1185">Reference proteome</keyword>
<dbReference type="PROSITE" id="PS51257">
    <property type="entry name" value="PROKAR_LIPOPROTEIN"/>
    <property type="match status" value="1"/>
</dbReference>
<evidence type="ECO:0000256" key="2">
    <source>
        <dbReference type="SAM" id="Phobius"/>
    </source>
</evidence>
<protein>
    <submittedName>
        <fullName evidence="3">Uncharacterized protein</fullName>
    </submittedName>
</protein>